<dbReference type="GO" id="GO:0003676">
    <property type="term" value="F:nucleic acid binding"/>
    <property type="evidence" value="ECO:0007669"/>
    <property type="project" value="InterPro"/>
</dbReference>
<dbReference type="EMBL" id="UYRW01015561">
    <property type="protein sequence ID" value="VDN02119.1"/>
    <property type="molecule type" value="Genomic_DNA"/>
</dbReference>
<dbReference type="InterPro" id="IPR036397">
    <property type="entry name" value="RNaseH_sf"/>
</dbReference>
<reference evidence="3" key="1">
    <citation type="submission" date="2016-06" db="UniProtKB">
        <authorList>
            <consortium name="WormBaseParasite"/>
        </authorList>
    </citation>
    <scope>IDENTIFICATION</scope>
</reference>
<dbReference type="WBParaSite" id="nOo.2.0.1.t13457-RA">
    <property type="protein sequence ID" value="nOo.2.0.1.t13457-RA"/>
    <property type="gene ID" value="nOo.2.0.1.g13457"/>
</dbReference>
<protein>
    <submittedName>
        <fullName evidence="3">Peptidase_M41 domain-containing protein</fullName>
    </submittedName>
</protein>
<name>A0A182EZ48_ONCOC</name>
<dbReference type="AlphaFoldDB" id="A0A182EZ48"/>
<dbReference type="STRING" id="42157.A0A182EZ48"/>
<gene>
    <name evidence="1" type="ORF">NOO_LOCUS13457</name>
</gene>
<dbReference type="PANTHER" id="PTHR47331">
    <property type="entry name" value="PHD-TYPE DOMAIN-CONTAINING PROTEIN"/>
    <property type="match status" value="1"/>
</dbReference>
<evidence type="ECO:0000313" key="2">
    <source>
        <dbReference type="Proteomes" id="UP000271087"/>
    </source>
</evidence>
<dbReference type="Proteomes" id="UP000271087">
    <property type="component" value="Unassembled WGS sequence"/>
</dbReference>
<keyword evidence="2" id="KW-1185">Reference proteome</keyword>
<dbReference type="OrthoDB" id="5858800at2759"/>
<evidence type="ECO:0000313" key="1">
    <source>
        <dbReference type="EMBL" id="VDN02119.1"/>
    </source>
</evidence>
<proteinExistence type="predicted"/>
<dbReference type="PANTHER" id="PTHR47331:SF1">
    <property type="entry name" value="GAG-LIKE PROTEIN"/>
    <property type="match status" value="1"/>
</dbReference>
<dbReference type="Gene3D" id="3.30.420.10">
    <property type="entry name" value="Ribonuclease H-like superfamily/Ribonuclease H"/>
    <property type="match status" value="1"/>
</dbReference>
<reference evidence="1 2" key="2">
    <citation type="submission" date="2018-08" db="EMBL/GenBank/DDBJ databases">
        <authorList>
            <person name="Laetsch R D."/>
            <person name="Stevens L."/>
            <person name="Kumar S."/>
            <person name="Blaxter L. M."/>
        </authorList>
    </citation>
    <scope>NUCLEOTIDE SEQUENCE [LARGE SCALE GENOMIC DNA]</scope>
</reference>
<sequence>MVEIWGIEPQPSSMPRKGKRDYAKTKRWVALFTCLATRAVRVEVLIELNGIGGETLEWEFITPGALLQGGIYERMVEVVKRSLRRAIGPKCLNNAELTTLVTELEAIINESPLVDVEEIGLVLRPEDFLHPSSARGKQLIEGKNYNRDNATGSIENLQTKELT</sequence>
<organism evidence="3">
    <name type="scientific">Onchocerca ochengi</name>
    <name type="common">Filarial nematode worm</name>
    <dbReference type="NCBI Taxonomy" id="42157"/>
    <lineage>
        <taxon>Eukaryota</taxon>
        <taxon>Metazoa</taxon>
        <taxon>Ecdysozoa</taxon>
        <taxon>Nematoda</taxon>
        <taxon>Chromadorea</taxon>
        <taxon>Rhabditida</taxon>
        <taxon>Spirurina</taxon>
        <taxon>Spiruromorpha</taxon>
        <taxon>Filarioidea</taxon>
        <taxon>Onchocercidae</taxon>
        <taxon>Onchocerca</taxon>
    </lineage>
</organism>
<accession>A0A182EZ48</accession>
<evidence type="ECO:0000313" key="3">
    <source>
        <dbReference type="WBParaSite" id="nOo.2.0.1.t13457-RA"/>
    </source>
</evidence>